<dbReference type="EMBL" id="GBRH01190926">
    <property type="protein sequence ID" value="JAE06970.1"/>
    <property type="molecule type" value="Transcribed_RNA"/>
</dbReference>
<reference evidence="1" key="1">
    <citation type="submission" date="2014-09" db="EMBL/GenBank/DDBJ databases">
        <authorList>
            <person name="Magalhaes I.L.F."/>
            <person name="Oliveira U."/>
            <person name="Santos F.R."/>
            <person name="Vidigal T.H.D.A."/>
            <person name="Brescovit A.D."/>
            <person name="Santos A.J."/>
        </authorList>
    </citation>
    <scope>NUCLEOTIDE SEQUENCE</scope>
    <source>
        <tissue evidence="1">Shoot tissue taken approximately 20 cm above the soil surface</tissue>
    </source>
</reference>
<dbReference type="AlphaFoldDB" id="A0A0A9F1Q3"/>
<sequence>MASENTELPNQSDIRASRDSTTWAYKNNTHYQWTYQWTHQKTCATETHHGEQQILPAHKASTTTEIALLAAPSSVKAWSRVALTSVQPPWETLNLASSYLILTNIQAG</sequence>
<proteinExistence type="predicted"/>
<organism evidence="1">
    <name type="scientific">Arundo donax</name>
    <name type="common">Giant reed</name>
    <name type="synonym">Donax arundinaceus</name>
    <dbReference type="NCBI Taxonomy" id="35708"/>
    <lineage>
        <taxon>Eukaryota</taxon>
        <taxon>Viridiplantae</taxon>
        <taxon>Streptophyta</taxon>
        <taxon>Embryophyta</taxon>
        <taxon>Tracheophyta</taxon>
        <taxon>Spermatophyta</taxon>
        <taxon>Magnoliopsida</taxon>
        <taxon>Liliopsida</taxon>
        <taxon>Poales</taxon>
        <taxon>Poaceae</taxon>
        <taxon>PACMAD clade</taxon>
        <taxon>Arundinoideae</taxon>
        <taxon>Arundineae</taxon>
        <taxon>Arundo</taxon>
    </lineage>
</organism>
<name>A0A0A9F1Q3_ARUDO</name>
<reference evidence="1" key="2">
    <citation type="journal article" date="2015" name="Data Brief">
        <title>Shoot transcriptome of the giant reed, Arundo donax.</title>
        <authorList>
            <person name="Barrero R.A."/>
            <person name="Guerrero F.D."/>
            <person name="Moolhuijzen P."/>
            <person name="Goolsby J.A."/>
            <person name="Tidwell J."/>
            <person name="Bellgard S.E."/>
            <person name="Bellgard M.I."/>
        </authorList>
    </citation>
    <scope>NUCLEOTIDE SEQUENCE</scope>
    <source>
        <tissue evidence="1">Shoot tissue taken approximately 20 cm above the soil surface</tissue>
    </source>
</reference>
<evidence type="ECO:0000313" key="1">
    <source>
        <dbReference type="EMBL" id="JAE06970.1"/>
    </source>
</evidence>
<accession>A0A0A9F1Q3</accession>
<protein>
    <submittedName>
        <fullName evidence="1">Uncharacterized protein</fullName>
    </submittedName>
</protein>